<reference evidence="3" key="1">
    <citation type="submission" date="2019-03" db="EMBL/GenBank/DDBJ databases">
        <authorList>
            <person name="Hao L."/>
        </authorList>
    </citation>
    <scope>NUCLEOTIDE SEQUENCE</scope>
</reference>
<dbReference type="PANTHER" id="PTHR13774:SF17">
    <property type="entry name" value="PHENAZINE BIOSYNTHESIS-LIKE DOMAIN-CONTAINING PROTEIN"/>
    <property type="match status" value="1"/>
</dbReference>
<name>A0A485M773_9ZZZZ</name>
<evidence type="ECO:0000256" key="1">
    <source>
        <dbReference type="ARBA" id="ARBA00008270"/>
    </source>
</evidence>
<gene>
    <name evidence="3" type="ORF">SCFA_720003</name>
</gene>
<dbReference type="Gene3D" id="3.10.310.10">
    <property type="entry name" value="Diaminopimelate Epimerase, Chain A, domain 1"/>
    <property type="match status" value="2"/>
</dbReference>
<protein>
    <submittedName>
        <fullName evidence="3">Putative enzyme</fullName>
        <ecNumber evidence="3">5.1.-.-</ecNumber>
    </submittedName>
</protein>
<dbReference type="InterPro" id="IPR003719">
    <property type="entry name" value="Phenazine_PhzF-like"/>
</dbReference>
<proteinExistence type="inferred from homology"/>
<dbReference type="GO" id="GO:0016853">
    <property type="term" value="F:isomerase activity"/>
    <property type="evidence" value="ECO:0007669"/>
    <property type="project" value="UniProtKB-KW"/>
</dbReference>
<evidence type="ECO:0000313" key="3">
    <source>
        <dbReference type="EMBL" id="VFU17830.1"/>
    </source>
</evidence>
<dbReference type="PIRSF" id="PIRSF016184">
    <property type="entry name" value="PhzC_PhzF"/>
    <property type="match status" value="1"/>
</dbReference>
<dbReference type="GO" id="GO:0005737">
    <property type="term" value="C:cytoplasm"/>
    <property type="evidence" value="ECO:0007669"/>
    <property type="project" value="TreeGrafter"/>
</dbReference>
<dbReference type="NCBIfam" id="TIGR00654">
    <property type="entry name" value="PhzF_family"/>
    <property type="match status" value="1"/>
</dbReference>
<keyword evidence="2 3" id="KW-0413">Isomerase</keyword>
<evidence type="ECO:0000256" key="2">
    <source>
        <dbReference type="ARBA" id="ARBA00023235"/>
    </source>
</evidence>
<dbReference type="Pfam" id="PF02567">
    <property type="entry name" value="PhzC-PhzF"/>
    <property type="match status" value="1"/>
</dbReference>
<dbReference type="SUPFAM" id="SSF54506">
    <property type="entry name" value="Diaminopimelate epimerase-like"/>
    <property type="match status" value="1"/>
</dbReference>
<organism evidence="3">
    <name type="scientific">anaerobic digester metagenome</name>
    <dbReference type="NCBI Taxonomy" id="1263854"/>
    <lineage>
        <taxon>unclassified sequences</taxon>
        <taxon>metagenomes</taxon>
        <taxon>ecological metagenomes</taxon>
    </lineage>
</organism>
<dbReference type="PANTHER" id="PTHR13774">
    <property type="entry name" value="PHENAZINE BIOSYNTHESIS PROTEIN"/>
    <property type="match status" value="1"/>
</dbReference>
<sequence length="261" mass="28701">MDIPLYQVDAFASSVFSGNPAAVCPLREWIPESLMQSIAQENNLSETAFLVPEGDAYRIRWFTPEAEVDLCGHATLASAYVIFDFLDPGRTLVSFQSRSGLLQVSRERNLLVMDFPSQPPHACEVPAELLTALGTEPQTVLCSEDYFVVFSGEEEVSGLKPDMNELKGLDLRGVIVTAPGRDVDFVSRFFAPGIGIPEDPVTGSAHCALVPYWAKRLRKKELHARQVSRRGGELFCRDLDGRVEIAGKAVLYMTGTIHVPG</sequence>
<accession>A0A485M773</accession>
<dbReference type="AlphaFoldDB" id="A0A485M773"/>
<dbReference type="EMBL" id="CAADRM010000139">
    <property type="protein sequence ID" value="VFU17830.1"/>
    <property type="molecule type" value="Genomic_DNA"/>
</dbReference>
<comment type="similarity">
    <text evidence="1">Belongs to the PhzF family.</text>
</comment>
<dbReference type="EC" id="5.1.-.-" evidence="3"/>